<dbReference type="AlphaFoldDB" id="A0A8S3IL31"/>
<evidence type="ECO:0000256" key="1">
    <source>
        <dbReference type="ARBA" id="ARBA00022723"/>
    </source>
</evidence>
<sequence>MLLFTSSNRGQPILNYSSHQYTKKRVRKTSNEWRCRDRGCTSTISLCTVDAKVLREPSTHSCQQSASAGKSLVDEAVGNMKKRAREETTPIPKIYTQEIVKARISHPGIATGLFFATFETIDASLYRRRSKNYPSLPKSLADLVLPDVWRLAKHGEPFLIVDELYGKDRLLMFASDWSLIFLSQCLHFVWLLERLHDPVCILSYDEERRASLHEDIRPRDLACSKAQSQSPTTTTHD</sequence>
<dbReference type="InterPro" id="IPR007588">
    <property type="entry name" value="Znf_FLYWCH"/>
</dbReference>
<dbReference type="Pfam" id="PF04500">
    <property type="entry name" value="FLYWCH"/>
    <property type="match status" value="1"/>
</dbReference>
<reference evidence="5" key="1">
    <citation type="submission" date="2021-02" db="EMBL/GenBank/DDBJ databases">
        <authorList>
            <person name="Nowell W R."/>
        </authorList>
    </citation>
    <scope>NUCLEOTIDE SEQUENCE</scope>
</reference>
<dbReference type="GO" id="GO:0008270">
    <property type="term" value="F:zinc ion binding"/>
    <property type="evidence" value="ECO:0007669"/>
    <property type="project" value="UniProtKB-KW"/>
</dbReference>
<keyword evidence="1" id="KW-0479">Metal-binding</keyword>
<evidence type="ECO:0000313" key="6">
    <source>
        <dbReference type="Proteomes" id="UP000681720"/>
    </source>
</evidence>
<evidence type="ECO:0000256" key="2">
    <source>
        <dbReference type="ARBA" id="ARBA00022771"/>
    </source>
</evidence>
<evidence type="ECO:0000313" key="5">
    <source>
        <dbReference type="EMBL" id="CAF5201241.1"/>
    </source>
</evidence>
<organism evidence="5 6">
    <name type="scientific">Rotaria magnacalcarata</name>
    <dbReference type="NCBI Taxonomy" id="392030"/>
    <lineage>
        <taxon>Eukaryota</taxon>
        <taxon>Metazoa</taxon>
        <taxon>Spiralia</taxon>
        <taxon>Gnathifera</taxon>
        <taxon>Rotifera</taxon>
        <taxon>Eurotatoria</taxon>
        <taxon>Bdelloidea</taxon>
        <taxon>Philodinida</taxon>
        <taxon>Philodinidae</taxon>
        <taxon>Rotaria</taxon>
    </lineage>
</organism>
<dbReference type="EMBL" id="CAJOBJ010345857">
    <property type="protein sequence ID" value="CAF5201241.1"/>
    <property type="molecule type" value="Genomic_DNA"/>
</dbReference>
<comment type="caution">
    <text evidence="5">The sequence shown here is derived from an EMBL/GenBank/DDBJ whole genome shotgun (WGS) entry which is preliminary data.</text>
</comment>
<feature type="domain" description="FLYWCH-type" evidence="4">
    <location>
        <begin position="4"/>
        <end position="55"/>
    </location>
</feature>
<keyword evidence="2" id="KW-0863">Zinc-finger</keyword>
<proteinExistence type="predicted"/>
<dbReference type="Gene3D" id="2.20.25.240">
    <property type="match status" value="1"/>
</dbReference>
<evidence type="ECO:0000256" key="3">
    <source>
        <dbReference type="ARBA" id="ARBA00022833"/>
    </source>
</evidence>
<gene>
    <name evidence="5" type="ORF">GIL414_LOCUS76655</name>
</gene>
<evidence type="ECO:0000259" key="4">
    <source>
        <dbReference type="Pfam" id="PF04500"/>
    </source>
</evidence>
<dbReference type="Proteomes" id="UP000681720">
    <property type="component" value="Unassembled WGS sequence"/>
</dbReference>
<keyword evidence="3" id="KW-0862">Zinc</keyword>
<name>A0A8S3IL31_9BILA</name>
<accession>A0A8S3IL31</accession>
<protein>
    <recommendedName>
        <fullName evidence="4">FLYWCH-type domain-containing protein</fullName>
    </recommendedName>
</protein>